<organism evidence="2 3">
    <name type="scientific">Canis lupus familiaris</name>
    <name type="common">Dog</name>
    <name type="synonym">Canis familiaris</name>
    <dbReference type="NCBI Taxonomy" id="9615"/>
    <lineage>
        <taxon>Eukaryota</taxon>
        <taxon>Metazoa</taxon>
        <taxon>Chordata</taxon>
        <taxon>Craniata</taxon>
        <taxon>Vertebrata</taxon>
        <taxon>Euteleostomi</taxon>
        <taxon>Mammalia</taxon>
        <taxon>Eutheria</taxon>
        <taxon>Laurasiatheria</taxon>
        <taxon>Carnivora</taxon>
        <taxon>Caniformia</taxon>
        <taxon>Canidae</taxon>
        <taxon>Canis</taxon>
    </lineage>
</organism>
<dbReference type="AlphaFoldDB" id="A0A8P0TSI5"/>
<evidence type="ECO:0000256" key="1">
    <source>
        <dbReference type="SAM" id="MobiDB-lite"/>
    </source>
</evidence>
<reference evidence="2" key="2">
    <citation type="submission" date="2025-08" db="UniProtKB">
        <authorList>
            <consortium name="Ensembl"/>
        </authorList>
    </citation>
    <scope>IDENTIFICATION</scope>
</reference>
<protein>
    <submittedName>
        <fullName evidence="2">Uncharacterized protein</fullName>
    </submittedName>
</protein>
<accession>A0A8P0TSI5</accession>
<evidence type="ECO:0000313" key="2">
    <source>
        <dbReference type="Ensembl" id="ENSCAFP00000073397.1"/>
    </source>
</evidence>
<name>A0A8P0TSI5_CANLF</name>
<evidence type="ECO:0000313" key="3">
    <source>
        <dbReference type="Proteomes" id="UP000002254"/>
    </source>
</evidence>
<feature type="region of interest" description="Disordered" evidence="1">
    <location>
        <begin position="158"/>
        <end position="181"/>
    </location>
</feature>
<dbReference type="Ensembl" id="ENSCAFT00000094936.1">
    <property type="protein sequence ID" value="ENSCAFP00000073397.1"/>
    <property type="gene ID" value="ENSCAFG00000055974.1"/>
</dbReference>
<dbReference type="Proteomes" id="UP000002254">
    <property type="component" value="Chromosome 27"/>
</dbReference>
<proteinExistence type="predicted"/>
<sequence length="228" mass="24145">MAQDLFPMIPGTLLPTLPVLWKAPLLATSGGICCLMISFHSPRGLTQSHLQVRAELHPPSLSPRSAPRVHSRICQCPQRHPSPQVQPLQVDLFSVPAGTQDRGTGTPSHGCGIPARVECFSQVPPDLPATPLPALLSSMLVAGRVEIGGHSLVPSPLPLTSHHHLTASHHQGASRSKGGGDVSQGSLLGFHSLFLCSSLLPLRLDPPHTSVPPVVLRPPGHWAGVERT</sequence>
<reference evidence="2 3" key="1">
    <citation type="journal article" date="2005" name="Nature">
        <title>Genome sequence, comparative analysis and haplotype structure of the domestic dog.</title>
        <authorList>
            <consortium name="Broad Sequencing Platform"/>
            <person name="Lindblad-Toh K."/>
            <person name="Wade C.M."/>
            <person name="Mikkelsen T.S."/>
            <person name="Karlsson E.K."/>
            <person name="Jaffe D.B."/>
            <person name="Kamal M."/>
            <person name="Clamp M."/>
            <person name="Chang J.L."/>
            <person name="Kulbokas E.J. III"/>
            <person name="Zody M.C."/>
            <person name="Mauceli E."/>
            <person name="Xie X."/>
            <person name="Breen M."/>
            <person name="Wayne R.K."/>
            <person name="Ostrander E.A."/>
            <person name="Ponting C.P."/>
            <person name="Galibert F."/>
            <person name="Smith D.R."/>
            <person name="DeJong P.J."/>
            <person name="Kirkness E."/>
            <person name="Alvarez P."/>
            <person name="Biagi T."/>
            <person name="Brockman W."/>
            <person name="Butler J."/>
            <person name="Chin C.W."/>
            <person name="Cook A."/>
            <person name="Cuff J."/>
            <person name="Daly M.J."/>
            <person name="DeCaprio D."/>
            <person name="Gnerre S."/>
            <person name="Grabherr M."/>
            <person name="Kellis M."/>
            <person name="Kleber M."/>
            <person name="Bardeleben C."/>
            <person name="Goodstadt L."/>
            <person name="Heger A."/>
            <person name="Hitte C."/>
            <person name="Kim L."/>
            <person name="Koepfli K.P."/>
            <person name="Parker H.G."/>
            <person name="Pollinger J.P."/>
            <person name="Searle S.M."/>
            <person name="Sutter N.B."/>
            <person name="Thomas R."/>
            <person name="Webber C."/>
            <person name="Baldwin J."/>
            <person name="Abebe A."/>
            <person name="Abouelleil A."/>
            <person name="Aftuck L."/>
            <person name="Ait-Zahra M."/>
            <person name="Aldredge T."/>
            <person name="Allen N."/>
            <person name="An P."/>
            <person name="Anderson S."/>
            <person name="Antoine C."/>
            <person name="Arachchi H."/>
            <person name="Aslam A."/>
            <person name="Ayotte L."/>
            <person name="Bachantsang P."/>
            <person name="Barry A."/>
            <person name="Bayul T."/>
            <person name="Benamara M."/>
            <person name="Berlin A."/>
            <person name="Bessette D."/>
            <person name="Blitshteyn B."/>
            <person name="Bloom T."/>
            <person name="Blye J."/>
            <person name="Boguslavskiy L."/>
            <person name="Bonnet C."/>
            <person name="Boukhgalter B."/>
            <person name="Brown A."/>
            <person name="Cahill P."/>
            <person name="Calixte N."/>
            <person name="Camarata J."/>
            <person name="Cheshatsang Y."/>
            <person name="Chu J."/>
            <person name="Citroen M."/>
            <person name="Collymore A."/>
            <person name="Cooke P."/>
            <person name="Dawoe T."/>
            <person name="Daza R."/>
            <person name="Decktor K."/>
            <person name="DeGray S."/>
            <person name="Dhargay N."/>
            <person name="Dooley K."/>
            <person name="Dooley K."/>
            <person name="Dorje P."/>
            <person name="Dorjee K."/>
            <person name="Dorris L."/>
            <person name="Duffey N."/>
            <person name="Dupes A."/>
            <person name="Egbiremolen O."/>
            <person name="Elong R."/>
            <person name="Falk J."/>
            <person name="Farina A."/>
            <person name="Faro S."/>
            <person name="Ferguson D."/>
            <person name="Ferreira P."/>
            <person name="Fisher S."/>
            <person name="FitzGerald M."/>
            <person name="Foley K."/>
            <person name="Foley C."/>
            <person name="Franke A."/>
            <person name="Friedrich D."/>
            <person name="Gage D."/>
            <person name="Garber M."/>
            <person name="Gearin G."/>
            <person name="Giannoukos G."/>
            <person name="Goode T."/>
            <person name="Goyette A."/>
            <person name="Graham J."/>
            <person name="Grandbois E."/>
            <person name="Gyaltsen K."/>
            <person name="Hafez N."/>
            <person name="Hagopian D."/>
            <person name="Hagos B."/>
            <person name="Hall J."/>
            <person name="Healy C."/>
            <person name="Hegarty R."/>
            <person name="Honan T."/>
            <person name="Horn A."/>
            <person name="Houde N."/>
            <person name="Hughes L."/>
            <person name="Hunnicutt L."/>
            <person name="Husby M."/>
            <person name="Jester B."/>
            <person name="Jones C."/>
            <person name="Kamat A."/>
            <person name="Kanga B."/>
            <person name="Kells C."/>
            <person name="Khazanovich D."/>
            <person name="Kieu A.C."/>
            <person name="Kisner P."/>
            <person name="Kumar M."/>
            <person name="Lance K."/>
            <person name="Landers T."/>
            <person name="Lara M."/>
            <person name="Lee W."/>
            <person name="Leger J.P."/>
            <person name="Lennon N."/>
            <person name="Leuper L."/>
            <person name="LeVine S."/>
            <person name="Liu J."/>
            <person name="Liu X."/>
            <person name="Lokyitsang Y."/>
            <person name="Lokyitsang T."/>
            <person name="Lui A."/>
            <person name="Macdonald J."/>
            <person name="Major J."/>
            <person name="Marabella R."/>
            <person name="Maru K."/>
            <person name="Matthews C."/>
            <person name="McDonough S."/>
            <person name="Mehta T."/>
            <person name="Meldrim J."/>
            <person name="Melnikov A."/>
            <person name="Meneus L."/>
            <person name="Mihalev A."/>
            <person name="Mihova T."/>
            <person name="Miller K."/>
            <person name="Mittelman R."/>
            <person name="Mlenga V."/>
            <person name="Mulrain L."/>
            <person name="Munson G."/>
            <person name="Navidi A."/>
            <person name="Naylor J."/>
            <person name="Nguyen T."/>
            <person name="Nguyen N."/>
            <person name="Nguyen C."/>
            <person name="Nguyen T."/>
            <person name="Nicol R."/>
            <person name="Norbu N."/>
            <person name="Norbu C."/>
            <person name="Novod N."/>
            <person name="Nyima T."/>
            <person name="Olandt P."/>
            <person name="O'Neill B."/>
            <person name="O'Neill K."/>
            <person name="Osman S."/>
            <person name="Oyono L."/>
            <person name="Patti C."/>
            <person name="Perrin D."/>
            <person name="Phunkhang P."/>
            <person name="Pierre F."/>
            <person name="Priest M."/>
            <person name="Rachupka A."/>
            <person name="Raghuraman S."/>
            <person name="Rameau R."/>
            <person name="Ray V."/>
            <person name="Raymond C."/>
            <person name="Rege F."/>
            <person name="Rise C."/>
            <person name="Rogers J."/>
            <person name="Rogov P."/>
            <person name="Sahalie J."/>
            <person name="Settipalli S."/>
            <person name="Sharpe T."/>
            <person name="Shea T."/>
            <person name="Sheehan M."/>
            <person name="Sherpa N."/>
            <person name="Shi J."/>
            <person name="Shih D."/>
            <person name="Sloan J."/>
            <person name="Smith C."/>
            <person name="Sparrow T."/>
            <person name="Stalker J."/>
            <person name="Stange-Thomann N."/>
            <person name="Stavropoulos S."/>
            <person name="Stone C."/>
            <person name="Stone S."/>
            <person name="Sykes S."/>
            <person name="Tchuinga P."/>
            <person name="Tenzing P."/>
            <person name="Tesfaye S."/>
            <person name="Thoulutsang D."/>
            <person name="Thoulutsang Y."/>
            <person name="Topham K."/>
            <person name="Topping I."/>
            <person name="Tsamla T."/>
            <person name="Vassiliev H."/>
            <person name="Venkataraman V."/>
            <person name="Vo A."/>
            <person name="Wangchuk T."/>
            <person name="Wangdi T."/>
            <person name="Weiand M."/>
            <person name="Wilkinson J."/>
            <person name="Wilson A."/>
            <person name="Yadav S."/>
            <person name="Yang S."/>
            <person name="Yang X."/>
            <person name="Young G."/>
            <person name="Yu Q."/>
            <person name="Zainoun J."/>
            <person name="Zembek L."/>
            <person name="Zimmer A."/>
            <person name="Lander E.S."/>
        </authorList>
    </citation>
    <scope>NUCLEOTIDE SEQUENCE [LARGE SCALE GENOMIC DNA]</scope>
    <source>
        <strain evidence="2">Boxer</strain>
    </source>
</reference>